<reference evidence="12 13" key="1">
    <citation type="submission" date="2022-05" db="EMBL/GenBank/DDBJ databases">
        <authorList>
            <consortium name="Genoscope - CEA"/>
            <person name="William W."/>
        </authorList>
    </citation>
    <scope>NUCLEOTIDE SEQUENCE [LARGE SCALE GENOMIC DNA]</scope>
</reference>
<dbReference type="Gene3D" id="1.10.10.1940">
    <property type="match status" value="1"/>
</dbReference>
<evidence type="ECO:0000256" key="1">
    <source>
        <dbReference type="ARBA" id="ARBA00002657"/>
    </source>
</evidence>
<feature type="binding site" evidence="6">
    <location>
        <position position="183"/>
    </location>
    <ligand>
        <name>Zn(2+)</name>
        <dbReference type="ChEBI" id="CHEBI:29105"/>
        <note>catalytic</note>
    </ligand>
</feature>
<feature type="chain" id="PRO_5044961979" description="Metalloendopeptidase" evidence="7">
    <location>
        <begin position="35"/>
        <end position="632"/>
    </location>
</feature>
<keyword evidence="13" id="KW-1185">Reference proteome</keyword>
<dbReference type="CDD" id="cd00057">
    <property type="entry name" value="FA58C"/>
    <property type="match status" value="1"/>
</dbReference>
<evidence type="ECO:0000256" key="3">
    <source>
        <dbReference type="ARBA" id="ARBA00022670"/>
    </source>
</evidence>
<dbReference type="SUPFAM" id="SSF49785">
    <property type="entry name" value="Galactose-binding domain-like"/>
    <property type="match status" value="1"/>
</dbReference>
<evidence type="ECO:0000259" key="10">
    <source>
        <dbReference type="PROSITE" id="PS51670"/>
    </source>
</evidence>
<dbReference type="PROSITE" id="PS51670">
    <property type="entry name" value="SHKT"/>
    <property type="match status" value="3"/>
</dbReference>
<dbReference type="PRINTS" id="PR00480">
    <property type="entry name" value="ASTACIN"/>
</dbReference>
<dbReference type="EMBL" id="CALNXK010000026">
    <property type="protein sequence ID" value="CAH3113562.1"/>
    <property type="molecule type" value="Genomic_DNA"/>
</dbReference>
<accession>A0ABN8NMG4</accession>
<feature type="domain" description="ShKT" evidence="10">
    <location>
        <begin position="429"/>
        <end position="463"/>
    </location>
</feature>
<evidence type="ECO:0000259" key="11">
    <source>
        <dbReference type="PROSITE" id="PS51864"/>
    </source>
</evidence>
<feature type="region of interest" description="Disordered" evidence="8">
    <location>
        <begin position="390"/>
        <end position="426"/>
    </location>
</feature>
<dbReference type="Pfam" id="PF01549">
    <property type="entry name" value="ShK"/>
    <property type="match status" value="3"/>
</dbReference>
<dbReference type="Gene3D" id="2.60.120.260">
    <property type="entry name" value="Galactose-binding domain-like"/>
    <property type="match status" value="1"/>
</dbReference>
<evidence type="ECO:0000256" key="5">
    <source>
        <dbReference type="PROSITE-ProRule" id="PRU01005"/>
    </source>
</evidence>
<feature type="domain" description="F5/8 type C" evidence="9">
    <location>
        <begin position="474"/>
        <end position="630"/>
    </location>
</feature>
<feature type="signal peptide" evidence="7">
    <location>
        <begin position="1"/>
        <end position="34"/>
    </location>
</feature>
<dbReference type="Pfam" id="PF01400">
    <property type="entry name" value="Astacin"/>
    <property type="match status" value="1"/>
</dbReference>
<feature type="active site" evidence="6">
    <location>
        <position position="180"/>
    </location>
</feature>
<keyword evidence="6 7" id="KW-0862">Zinc</keyword>
<feature type="domain" description="Peptidase M12A" evidence="11">
    <location>
        <begin position="86"/>
        <end position="282"/>
    </location>
</feature>
<proteinExistence type="predicted"/>
<dbReference type="PROSITE" id="PS51864">
    <property type="entry name" value="ASTACIN"/>
    <property type="match status" value="1"/>
</dbReference>
<name>A0ABN8NMG4_9CNID</name>
<comment type="caution">
    <text evidence="12">The sequence shown here is derived from an EMBL/GenBank/DDBJ whole genome shotgun (WGS) entry which is preliminary data.</text>
</comment>
<dbReference type="Pfam" id="PF00754">
    <property type="entry name" value="F5_F8_type_C"/>
    <property type="match status" value="1"/>
</dbReference>
<feature type="disulfide bond" evidence="5">
    <location>
        <begin position="348"/>
        <end position="382"/>
    </location>
</feature>
<dbReference type="PROSITE" id="PS01285">
    <property type="entry name" value="FA58C_1"/>
    <property type="match status" value="1"/>
</dbReference>
<evidence type="ECO:0000259" key="9">
    <source>
        <dbReference type="PROSITE" id="PS50022"/>
    </source>
</evidence>
<dbReference type="SMART" id="SM00235">
    <property type="entry name" value="ZnMc"/>
    <property type="match status" value="1"/>
</dbReference>
<dbReference type="InterPro" id="IPR001506">
    <property type="entry name" value="Peptidase_M12A"/>
</dbReference>
<evidence type="ECO:0000256" key="6">
    <source>
        <dbReference type="PROSITE-ProRule" id="PRU01211"/>
    </source>
</evidence>
<feature type="binding site" evidence="6">
    <location>
        <position position="179"/>
    </location>
    <ligand>
        <name>Zn(2+)</name>
        <dbReference type="ChEBI" id="CHEBI:29105"/>
        <note>catalytic</note>
    </ligand>
</feature>
<keyword evidence="7" id="KW-0732">Signal</keyword>
<feature type="compositionally biased region" description="Pro residues" evidence="8">
    <location>
        <begin position="404"/>
        <end position="418"/>
    </location>
</feature>
<keyword evidence="4 6" id="KW-0378">Hydrolase</keyword>
<comment type="cofactor">
    <cofactor evidence="6 7">
        <name>Zn(2+)</name>
        <dbReference type="ChEBI" id="CHEBI:29105"/>
    </cofactor>
    <text evidence="6 7">Binds 1 zinc ion per subunit.</text>
</comment>
<sequence length="632" mass="69832">PTSDSLAPLLKSKMDGTFFLLFFALCACTSLVRCAEEPQKGGAEQRPDSHHSPGGTTSLYGGDIQFTPKQQENMKKYGTPNGPQTRAASNVDSERWPNAVIPYVFDCSVANMESAVAATLQAMRMWESKTCIRFVERTTEKAYLELFRGQGCWGHVGHHGYKTQISIGDNCDFQHVMEHELGHTVGFWHEQSRPDRDNYISVIWENVLDGLASAFEKRKWNTEVVDFGVPYDFASIMHYPFTAFSKNGKPTIRNIVDMQGKTPYIVLSDGDARQTNAMYKCNVVMAKRAIDRFSSFKPAPRVQKRSNQCTDKSGRCASYKKNGLCTAHADNMLYWCPVTCDMCSSDSCMDKNGNCPIWAKDGHCQSNPEAMKTNCEHSCKVCGGSTLPPTAPPTTQSPSTGQPSPSPPTGSPPPPTGSPAPSLGTGLRCADKRASCPSWAASGQCSKSGWTFRNCLISCKAKCDNQPIQPTGSCATPLGLGWDYKLPDSAFSASSEMSPGGGWVAGARNARLYFEDDHDQKRIGGWCASSRNPQWIKVDFGRVKKITGIATQGRDVFYEHVKKYELEFSTDGVSWQPYQEGGAKKVFDGNCDHFTPVINRFNPVRAQFVKVIPHDNPQSWMCMRLEFYGCDS</sequence>
<evidence type="ECO:0000256" key="7">
    <source>
        <dbReference type="RuleBase" id="RU361183"/>
    </source>
</evidence>
<dbReference type="InterPro" id="IPR006026">
    <property type="entry name" value="Peptidase_Metallo"/>
</dbReference>
<dbReference type="InterPro" id="IPR024079">
    <property type="entry name" value="MetalloPept_cat_dom_sf"/>
</dbReference>
<keyword evidence="2" id="KW-0800">Toxin</keyword>
<evidence type="ECO:0000313" key="13">
    <source>
        <dbReference type="Proteomes" id="UP001159405"/>
    </source>
</evidence>
<comment type="function">
    <text evidence="1">Metalloprotease.</text>
</comment>
<feature type="non-terminal residue" evidence="12">
    <location>
        <position position="1"/>
    </location>
</feature>
<keyword evidence="6 7" id="KW-0482">Metalloprotease</keyword>
<dbReference type="PANTHER" id="PTHR10127">
    <property type="entry name" value="DISCOIDIN, CUB, EGF, LAMININ , AND ZINC METALLOPROTEASE DOMAIN CONTAINING"/>
    <property type="match status" value="1"/>
</dbReference>
<dbReference type="InterPro" id="IPR034035">
    <property type="entry name" value="Astacin-like_dom"/>
</dbReference>
<dbReference type="PROSITE" id="PS50022">
    <property type="entry name" value="FA58C_3"/>
    <property type="match status" value="1"/>
</dbReference>
<organism evidence="12 13">
    <name type="scientific">Porites lobata</name>
    <dbReference type="NCBI Taxonomy" id="104759"/>
    <lineage>
        <taxon>Eukaryota</taxon>
        <taxon>Metazoa</taxon>
        <taxon>Cnidaria</taxon>
        <taxon>Anthozoa</taxon>
        <taxon>Hexacorallia</taxon>
        <taxon>Scleractinia</taxon>
        <taxon>Fungiina</taxon>
        <taxon>Poritidae</taxon>
        <taxon>Porites</taxon>
    </lineage>
</organism>
<gene>
    <name evidence="12" type="ORF">PLOB_00022189</name>
</gene>
<feature type="disulfide bond" evidence="5">
    <location>
        <begin position="309"/>
        <end position="343"/>
    </location>
</feature>
<evidence type="ECO:0000313" key="12">
    <source>
        <dbReference type="EMBL" id="CAH3113562.1"/>
    </source>
</evidence>
<dbReference type="InterPro" id="IPR000421">
    <property type="entry name" value="FA58C"/>
</dbReference>
<feature type="domain" description="ShKT" evidence="10">
    <location>
        <begin position="348"/>
        <end position="382"/>
    </location>
</feature>
<feature type="compositionally biased region" description="Low complexity" evidence="8">
    <location>
        <begin position="390"/>
        <end position="403"/>
    </location>
</feature>
<dbReference type="Proteomes" id="UP001159405">
    <property type="component" value="Unassembled WGS sequence"/>
</dbReference>
<dbReference type="InterPro" id="IPR003582">
    <property type="entry name" value="ShKT_dom"/>
</dbReference>
<dbReference type="SMART" id="SM00231">
    <property type="entry name" value="FA58C"/>
    <property type="match status" value="1"/>
</dbReference>
<protein>
    <recommendedName>
        <fullName evidence="7">Metalloendopeptidase</fullName>
        <ecNumber evidence="7">3.4.24.-</ecNumber>
    </recommendedName>
</protein>
<feature type="disulfide bond" evidence="5">
    <location>
        <begin position="429"/>
        <end position="463"/>
    </location>
</feature>
<keyword evidence="3 6" id="KW-0645">Protease</keyword>
<comment type="caution">
    <text evidence="5">Lacks conserved residue(s) required for the propagation of feature annotation.</text>
</comment>
<evidence type="ECO:0000256" key="4">
    <source>
        <dbReference type="ARBA" id="ARBA00022801"/>
    </source>
</evidence>
<feature type="binding site" evidence="6">
    <location>
        <position position="189"/>
    </location>
    <ligand>
        <name>Zn(2+)</name>
        <dbReference type="ChEBI" id="CHEBI:29105"/>
        <note>catalytic</note>
    </ligand>
</feature>
<evidence type="ECO:0000256" key="2">
    <source>
        <dbReference type="ARBA" id="ARBA00022656"/>
    </source>
</evidence>
<evidence type="ECO:0000256" key="8">
    <source>
        <dbReference type="SAM" id="MobiDB-lite"/>
    </source>
</evidence>
<keyword evidence="5" id="KW-1015">Disulfide bond</keyword>
<dbReference type="SUPFAM" id="SSF55486">
    <property type="entry name" value="Metalloproteases ('zincins'), catalytic domain"/>
    <property type="match status" value="1"/>
</dbReference>
<feature type="region of interest" description="Disordered" evidence="8">
    <location>
        <begin position="39"/>
        <end position="64"/>
    </location>
</feature>
<dbReference type="PANTHER" id="PTHR10127:SF893">
    <property type="entry name" value="METALLOENDOPEPTIDASE"/>
    <property type="match status" value="1"/>
</dbReference>
<dbReference type="SMART" id="SM00254">
    <property type="entry name" value="ShKT"/>
    <property type="match status" value="3"/>
</dbReference>
<feature type="domain" description="ShKT" evidence="10">
    <location>
        <begin position="309"/>
        <end position="343"/>
    </location>
</feature>
<feature type="compositionally biased region" description="Basic and acidic residues" evidence="8">
    <location>
        <begin position="39"/>
        <end position="51"/>
    </location>
</feature>
<dbReference type="Gene3D" id="3.40.390.10">
    <property type="entry name" value="Collagenase (Catalytic Domain)"/>
    <property type="match status" value="1"/>
</dbReference>
<dbReference type="InterPro" id="IPR008979">
    <property type="entry name" value="Galactose-bd-like_sf"/>
</dbReference>
<keyword evidence="6 7" id="KW-0479">Metal-binding</keyword>
<dbReference type="CDD" id="cd04280">
    <property type="entry name" value="ZnMc_astacin_like"/>
    <property type="match status" value="1"/>
</dbReference>
<dbReference type="EC" id="3.4.24.-" evidence="7"/>